<evidence type="ECO:0000313" key="7">
    <source>
        <dbReference type="EMBL" id="VDP03507.1"/>
    </source>
</evidence>
<evidence type="ECO:0000313" key="8">
    <source>
        <dbReference type="Proteomes" id="UP000270296"/>
    </source>
</evidence>
<dbReference type="Proteomes" id="UP000270296">
    <property type="component" value="Unassembled WGS sequence"/>
</dbReference>
<evidence type="ECO:0000313" key="9">
    <source>
        <dbReference type="WBParaSite" id="SBAD_0000432901-mRNA-1"/>
    </source>
</evidence>
<feature type="domain" description="C2H2-type" evidence="6">
    <location>
        <begin position="449"/>
        <end position="477"/>
    </location>
</feature>
<dbReference type="InterPro" id="IPR013087">
    <property type="entry name" value="Znf_C2H2_type"/>
</dbReference>
<dbReference type="PANTHER" id="PTHR24379:SF121">
    <property type="entry name" value="C2H2-TYPE DOMAIN-CONTAINING PROTEIN"/>
    <property type="match status" value="1"/>
</dbReference>
<organism evidence="9">
    <name type="scientific">Soboliphyme baturini</name>
    <dbReference type="NCBI Taxonomy" id="241478"/>
    <lineage>
        <taxon>Eukaryota</taxon>
        <taxon>Metazoa</taxon>
        <taxon>Ecdysozoa</taxon>
        <taxon>Nematoda</taxon>
        <taxon>Enoplea</taxon>
        <taxon>Dorylaimia</taxon>
        <taxon>Dioctophymatida</taxon>
        <taxon>Dioctophymatoidea</taxon>
        <taxon>Soboliphymatidae</taxon>
        <taxon>Soboliphyme</taxon>
    </lineage>
</organism>
<dbReference type="AlphaFoldDB" id="A0A183IKK2"/>
<evidence type="ECO:0000256" key="5">
    <source>
        <dbReference type="PROSITE-ProRule" id="PRU00042"/>
    </source>
</evidence>
<evidence type="ECO:0000256" key="2">
    <source>
        <dbReference type="ARBA" id="ARBA00022737"/>
    </source>
</evidence>
<dbReference type="Gene3D" id="3.30.160.60">
    <property type="entry name" value="Classic Zinc Finger"/>
    <property type="match status" value="4"/>
</dbReference>
<gene>
    <name evidence="7" type="ORF">SBAD_LOCUS4148</name>
</gene>
<dbReference type="Pfam" id="PF13894">
    <property type="entry name" value="zf-C2H2_4"/>
    <property type="match status" value="1"/>
</dbReference>
<evidence type="ECO:0000256" key="3">
    <source>
        <dbReference type="ARBA" id="ARBA00022771"/>
    </source>
</evidence>
<proteinExistence type="predicted"/>
<evidence type="ECO:0000256" key="4">
    <source>
        <dbReference type="ARBA" id="ARBA00022833"/>
    </source>
</evidence>
<protein>
    <submittedName>
        <fullName evidence="9">Zinc finger protein</fullName>
    </submittedName>
</protein>
<keyword evidence="1" id="KW-0479">Metal-binding</keyword>
<keyword evidence="2" id="KW-0677">Repeat</keyword>
<dbReference type="OrthoDB" id="6077919at2759"/>
<evidence type="ECO:0000259" key="6">
    <source>
        <dbReference type="PROSITE" id="PS50157"/>
    </source>
</evidence>
<name>A0A183IKK2_9BILA</name>
<dbReference type="PANTHER" id="PTHR24379">
    <property type="entry name" value="KRAB AND ZINC FINGER DOMAIN-CONTAINING"/>
    <property type="match status" value="1"/>
</dbReference>
<dbReference type="InterPro" id="IPR036236">
    <property type="entry name" value="Znf_C2H2_sf"/>
</dbReference>
<feature type="domain" description="C2H2-type" evidence="6">
    <location>
        <begin position="367"/>
        <end position="395"/>
    </location>
</feature>
<feature type="domain" description="C2H2-type" evidence="6">
    <location>
        <begin position="281"/>
        <end position="304"/>
    </location>
</feature>
<feature type="domain" description="C2H2-type" evidence="6">
    <location>
        <begin position="396"/>
        <end position="423"/>
    </location>
</feature>
<keyword evidence="8" id="KW-1185">Reference proteome</keyword>
<dbReference type="SMART" id="SM00355">
    <property type="entry name" value="ZnF_C2H2"/>
    <property type="match status" value="7"/>
</dbReference>
<dbReference type="PROSITE" id="PS50157">
    <property type="entry name" value="ZINC_FINGER_C2H2_2"/>
    <property type="match status" value="4"/>
</dbReference>
<keyword evidence="3 5" id="KW-0863">Zinc-finger</keyword>
<evidence type="ECO:0000256" key="1">
    <source>
        <dbReference type="ARBA" id="ARBA00022723"/>
    </source>
</evidence>
<reference evidence="9" key="1">
    <citation type="submission" date="2016-06" db="UniProtKB">
        <authorList>
            <consortium name="WormBaseParasite"/>
        </authorList>
    </citation>
    <scope>IDENTIFICATION</scope>
</reference>
<dbReference type="GO" id="GO:0008270">
    <property type="term" value="F:zinc ion binding"/>
    <property type="evidence" value="ECO:0007669"/>
    <property type="project" value="UniProtKB-KW"/>
</dbReference>
<dbReference type="EMBL" id="UZAM01008152">
    <property type="protein sequence ID" value="VDP03507.1"/>
    <property type="molecule type" value="Genomic_DNA"/>
</dbReference>
<dbReference type="SUPFAM" id="SSF57667">
    <property type="entry name" value="beta-beta-alpha zinc fingers"/>
    <property type="match status" value="2"/>
</dbReference>
<dbReference type="PROSITE" id="PS00028">
    <property type="entry name" value="ZINC_FINGER_C2H2_1"/>
    <property type="match status" value="5"/>
</dbReference>
<dbReference type="WBParaSite" id="SBAD_0000432901-mRNA-1">
    <property type="protein sequence ID" value="SBAD_0000432901-mRNA-1"/>
    <property type="gene ID" value="SBAD_0000432901"/>
</dbReference>
<reference evidence="7 8" key="2">
    <citation type="submission" date="2018-11" db="EMBL/GenBank/DDBJ databases">
        <authorList>
            <consortium name="Pathogen Informatics"/>
        </authorList>
    </citation>
    <scope>NUCLEOTIDE SEQUENCE [LARGE SCALE GENOMIC DNA]</scope>
</reference>
<accession>A0A183IKK2</accession>
<keyword evidence="4" id="KW-0862">Zinc</keyword>
<sequence length="488" mass="56191">MPPVEVPSLPIQMSPNIDALVRALSKTDVWETLKKLRTVSSSENAAAQCYGASFDKAPNSDPAYATPLENAHDAADDIDSTRAYTSFCSSYPATSVAIYQIAPATFIPLSGTNLSFYGGQHGQAGFNSENATAAKMEPEEMVVDDAASLVVTPPTDPKEMRKTIRQKMHRCPICKNRFIEKDIYERHLRDRHPSRFDVYMEQQAKVMEEQRLAELEQMRREEIKTGGFILPAREVEEAEALADPAEIKLPDEEDIGGYYTVYDDYGMPLRKRRPYRKKISPQCPFCDKRFRNDNSLKKHIVKKHPEMVGFVQCNKCFKAVKNYSELPNHQCCMAHVCWQCTPIRNMITAERLDNHRRKFHRGAQSGFKCNECSRKFLTPRKLRKHKKMAHIIRKPFKCQFCDDYFPTDTQAALHERIHTGKVKFECNICDYRANRFIRLTDHKRREHGYVCVICGEKTVEWSELKYHTLEVHAGYLSSESQAGKMRQK</sequence>